<gene>
    <name evidence="9" type="ORF">Fot_48331</name>
</gene>
<dbReference type="PROSITE" id="PS50888">
    <property type="entry name" value="BHLH"/>
    <property type="match status" value="1"/>
</dbReference>
<evidence type="ECO:0000256" key="3">
    <source>
        <dbReference type="ARBA" id="ARBA00023015"/>
    </source>
</evidence>
<feature type="domain" description="BHLH" evidence="8">
    <location>
        <begin position="312"/>
        <end position="361"/>
    </location>
</feature>
<evidence type="ECO:0000313" key="10">
    <source>
        <dbReference type="Proteomes" id="UP001604277"/>
    </source>
</evidence>
<name>A0ABD1Q8Q0_9LAMI</name>
<evidence type="ECO:0000256" key="4">
    <source>
        <dbReference type="ARBA" id="ARBA00023125"/>
    </source>
</evidence>
<accession>A0ABD1Q8Q0</accession>
<reference evidence="10" key="1">
    <citation type="submission" date="2024-07" db="EMBL/GenBank/DDBJ databases">
        <title>Two chromosome-level genome assemblies of Korean endemic species Abeliophyllum distichum and Forsythia ovata (Oleaceae).</title>
        <authorList>
            <person name="Jang H."/>
        </authorList>
    </citation>
    <scope>NUCLEOTIDE SEQUENCE [LARGE SCALE GENOMIC DNA]</scope>
</reference>
<dbReference type="FunFam" id="4.10.280.10:FF:000032">
    <property type="entry name" value="Transcription factor bHLH123 family"/>
    <property type="match status" value="1"/>
</dbReference>
<evidence type="ECO:0000259" key="8">
    <source>
        <dbReference type="PROSITE" id="PS50888"/>
    </source>
</evidence>
<dbReference type="AlphaFoldDB" id="A0ABD1Q8Q0"/>
<dbReference type="InterPro" id="IPR045239">
    <property type="entry name" value="bHLH95_bHLH"/>
</dbReference>
<feature type="region of interest" description="Disordered" evidence="7">
    <location>
        <begin position="375"/>
        <end position="400"/>
    </location>
</feature>
<dbReference type="Gene3D" id="4.10.280.10">
    <property type="entry name" value="Helix-loop-helix DNA-binding domain"/>
    <property type="match status" value="1"/>
</dbReference>
<comment type="subcellular location">
    <subcellularLocation>
        <location evidence="1">Nucleus</location>
    </subcellularLocation>
</comment>
<organism evidence="9 10">
    <name type="scientific">Forsythia ovata</name>
    <dbReference type="NCBI Taxonomy" id="205694"/>
    <lineage>
        <taxon>Eukaryota</taxon>
        <taxon>Viridiplantae</taxon>
        <taxon>Streptophyta</taxon>
        <taxon>Embryophyta</taxon>
        <taxon>Tracheophyta</taxon>
        <taxon>Spermatophyta</taxon>
        <taxon>Magnoliopsida</taxon>
        <taxon>eudicotyledons</taxon>
        <taxon>Gunneridae</taxon>
        <taxon>Pentapetalae</taxon>
        <taxon>asterids</taxon>
        <taxon>lamiids</taxon>
        <taxon>Lamiales</taxon>
        <taxon>Oleaceae</taxon>
        <taxon>Forsythieae</taxon>
        <taxon>Forsythia</taxon>
    </lineage>
</organism>
<dbReference type="CDD" id="cd11393">
    <property type="entry name" value="bHLH_AtbHLH_like"/>
    <property type="match status" value="1"/>
</dbReference>
<dbReference type="InterPro" id="IPR036638">
    <property type="entry name" value="HLH_DNA-bd_sf"/>
</dbReference>
<evidence type="ECO:0000313" key="9">
    <source>
        <dbReference type="EMBL" id="KAL2472595.1"/>
    </source>
</evidence>
<evidence type="ECO:0000256" key="5">
    <source>
        <dbReference type="ARBA" id="ARBA00023163"/>
    </source>
</evidence>
<protein>
    <submittedName>
        <fullName evidence="9">Transcription factor bHLH</fullName>
    </submittedName>
</protein>
<dbReference type="EMBL" id="JBFOLJ010000015">
    <property type="protein sequence ID" value="KAL2472595.1"/>
    <property type="molecule type" value="Genomic_DNA"/>
</dbReference>
<comment type="subunit">
    <text evidence="2">Homodimer.</text>
</comment>
<keyword evidence="3" id="KW-0805">Transcription regulation</keyword>
<keyword evidence="6" id="KW-0539">Nucleus</keyword>
<evidence type="ECO:0000256" key="2">
    <source>
        <dbReference type="ARBA" id="ARBA00011738"/>
    </source>
</evidence>
<dbReference type="InterPro" id="IPR011598">
    <property type="entry name" value="bHLH_dom"/>
</dbReference>
<dbReference type="PANTHER" id="PTHR16223:SF46">
    <property type="entry name" value="TRANSCRIPTION FACTOR BHLH123"/>
    <property type="match status" value="1"/>
</dbReference>
<evidence type="ECO:0000256" key="6">
    <source>
        <dbReference type="ARBA" id="ARBA00023242"/>
    </source>
</evidence>
<dbReference type="InterPro" id="IPR045843">
    <property type="entry name" value="IND-like"/>
</dbReference>
<evidence type="ECO:0000256" key="1">
    <source>
        <dbReference type="ARBA" id="ARBA00004123"/>
    </source>
</evidence>
<keyword evidence="4" id="KW-0238">DNA-binding</keyword>
<dbReference type="SUPFAM" id="SSF47459">
    <property type="entry name" value="HLH, helix-loop-helix DNA-binding domain"/>
    <property type="match status" value="1"/>
</dbReference>
<dbReference type="GO" id="GO:0003677">
    <property type="term" value="F:DNA binding"/>
    <property type="evidence" value="ECO:0007669"/>
    <property type="project" value="UniProtKB-KW"/>
</dbReference>
<dbReference type="Proteomes" id="UP001604277">
    <property type="component" value="Unassembled WGS sequence"/>
</dbReference>
<sequence length="433" mass="48130">MADEFQLSNSGNWWDTSRNRFDTTATTQTSISTTLNNTSTFGWPTEMTDIKPRSSMDSASKVSSSSMVFPFSHHKLQERDQTDPNLQMMGLGLSSQGMDWNHSLLRSEKAMLQEDTNFQQEAGAASSQDQWPGQKIYSGTAEDSSIMNDFKQINRGFSLDQPEFSSQVSSNGTTGTNFQMDSAAYGLLLSDNQPQQSTYDNQAMSYPGPYPTSYDTSTGELLPSWSKFPSFLRASTPKQLPSGHLHFTNNTPFWNASAAAMNDVRPSFFPSLQQQLPTPSFDEKPKITMETRDVGTIAKKNTTETSNKRHRNETPSPLPAFKVRKEKMGDRVTALQQLVSPFGKTDTASVLSEAIEYIKFLHDQVNVLSTPYMKNGAPIQHQQNSDKSKDGDQGPTQDLKSRGLCLVPVSSTFPVTHETPVDLWNPTFGGTFR</sequence>
<dbReference type="PANTHER" id="PTHR16223">
    <property type="entry name" value="TRANSCRIPTION FACTOR BHLH83-RELATED"/>
    <property type="match status" value="1"/>
</dbReference>
<proteinExistence type="predicted"/>
<keyword evidence="5" id="KW-0804">Transcription</keyword>
<keyword evidence="10" id="KW-1185">Reference proteome</keyword>
<comment type="caution">
    <text evidence="9">The sequence shown here is derived from an EMBL/GenBank/DDBJ whole genome shotgun (WGS) entry which is preliminary data.</text>
</comment>
<evidence type="ECO:0000256" key="7">
    <source>
        <dbReference type="SAM" id="MobiDB-lite"/>
    </source>
</evidence>
<dbReference type="GO" id="GO:0005634">
    <property type="term" value="C:nucleus"/>
    <property type="evidence" value="ECO:0007669"/>
    <property type="project" value="UniProtKB-SubCell"/>
</dbReference>